<dbReference type="OrthoDB" id="487368at2759"/>
<comment type="caution">
    <text evidence="1">The sequence shown here is derived from an EMBL/GenBank/DDBJ whole genome shotgun (WGS) entry which is preliminary data.</text>
</comment>
<dbReference type="AlphaFoldDB" id="A0A1Q9D5V1"/>
<name>A0A1Q9D5V1_SYMMI</name>
<proteinExistence type="predicted"/>
<evidence type="ECO:0000313" key="1">
    <source>
        <dbReference type="EMBL" id="OLP90591.1"/>
    </source>
</evidence>
<protein>
    <submittedName>
        <fullName evidence="1">Uncharacterized protein</fullName>
    </submittedName>
</protein>
<sequence length="256" mass="28040">MLAPLKPLRGSNFSESPVPNACQEDSFAMCLGVAELESVTAATVQAPRAVKQISSRRSRLSDSSLEEILVSAATASADAPNRAVKRRVRQRLHKKLGSLLTCEEFGRAMDHFKDLEEQHTAAAESAAEPTPTVPNVLPMPCNSPPIIAVPFFMPVMAPTMRPSAPIPRMTSLPQSPPKEDPSIRMVYIAPEKPAVCESPTTSETTADDEMDLESISDLQLEWTRALTEGSATLPVERTFIQFNTRPHVHRRRSKSV</sequence>
<accession>A0A1Q9D5V1</accession>
<dbReference type="Proteomes" id="UP000186817">
    <property type="component" value="Unassembled WGS sequence"/>
</dbReference>
<gene>
    <name evidence="1" type="ORF">AK812_SmicGene27817</name>
</gene>
<dbReference type="EMBL" id="LSRX01000703">
    <property type="protein sequence ID" value="OLP90591.1"/>
    <property type="molecule type" value="Genomic_DNA"/>
</dbReference>
<reference evidence="1 2" key="1">
    <citation type="submission" date="2016-02" db="EMBL/GenBank/DDBJ databases">
        <title>Genome analysis of coral dinoflagellate symbionts highlights evolutionary adaptations to a symbiotic lifestyle.</title>
        <authorList>
            <person name="Aranda M."/>
            <person name="Li Y."/>
            <person name="Liew Y.J."/>
            <person name="Baumgarten S."/>
            <person name="Simakov O."/>
            <person name="Wilson M."/>
            <person name="Piel J."/>
            <person name="Ashoor H."/>
            <person name="Bougouffa S."/>
            <person name="Bajic V.B."/>
            <person name="Ryu T."/>
            <person name="Ravasi T."/>
            <person name="Bayer T."/>
            <person name="Micklem G."/>
            <person name="Kim H."/>
            <person name="Bhak J."/>
            <person name="Lajeunesse T.C."/>
            <person name="Voolstra C.R."/>
        </authorList>
    </citation>
    <scope>NUCLEOTIDE SEQUENCE [LARGE SCALE GENOMIC DNA]</scope>
    <source>
        <strain evidence="1 2">CCMP2467</strain>
    </source>
</reference>
<evidence type="ECO:0000313" key="2">
    <source>
        <dbReference type="Proteomes" id="UP000186817"/>
    </source>
</evidence>
<organism evidence="1 2">
    <name type="scientific">Symbiodinium microadriaticum</name>
    <name type="common">Dinoflagellate</name>
    <name type="synonym">Zooxanthella microadriatica</name>
    <dbReference type="NCBI Taxonomy" id="2951"/>
    <lineage>
        <taxon>Eukaryota</taxon>
        <taxon>Sar</taxon>
        <taxon>Alveolata</taxon>
        <taxon>Dinophyceae</taxon>
        <taxon>Suessiales</taxon>
        <taxon>Symbiodiniaceae</taxon>
        <taxon>Symbiodinium</taxon>
    </lineage>
</organism>
<keyword evidence="2" id="KW-1185">Reference proteome</keyword>